<gene>
    <name evidence="1" type="ORF">L207DRAFT_573147</name>
</gene>
<protein>
    <submittedName>
        <fullName evidence="1">Uncharacterized protein</fullName>
    </submittedName>
</protein>
<dbReference type="Proteomes" id="UP000235786">
    <property type="component" value="Unassembled WGS sequence"/>
</dbReference>
<keyword evidence="2" id="KW-1185">Reference proteome</keyword>
<reference evidence="1 2" key="1">
    <citation type="submission" date="2016-04" db="EMBL/GenBank/DDBJ databases">
        <title>A degradative enzymes factory behind the ericoid mycorrhizal symbiosis.</title>
        <authorList>
            <consortium name="DOE Joint Genome Institute"/>
            <person name="Martino E."/>
            <person name="Morin E."/>
            <person name="Grelet G."/>
            <person name="Kuo A."/>
            <person name="Kohler A."/>
            <person name="Daghino S."/>
            <person name="Barry K."/>
            <person name="Choi C."/>
            <person name="Cichocki N."/>
            <person name="Clum A."/>
            <person name="Copeland A."/>
            <person name="Hainaut M."/>
            <person name="Haridas S."/>
            <person name="Labutti K."/>
            <person name="Lindquist E."/>
            <person name="Lipzen A."/>
            <person name="Khouja H.-R."/>
            <person name="Murat C."/>
            <person name="Ohm R."/>
            <person name="Olson A."/>
            <person name="Spatafora J."/>
            <person name="Veneault-Fourrey C."/>
            <person name="Henrissat B."/>
            <person name="Grigoriev I."/>
            <person name="Martin F."/>
            <person name="Perotto S."/>
        </authorList>
    </citation>
    <scope>NUCLEOTIDE SEQUENCE [LARGE SCALE GENOMIC DNA]</scope>
    <source>
        <strain evidence="1 2">F</strain>
    </source>
</reference>
<evidence type="ECO:0000313" key="1">
    <source>
        <dbReference type="EMBL" id="PMD31073.1"/>
    </source>
</evidence>
<dbReference type="OrthoDB" id="4456803at2759"/>
<sequence>MGGVLLFCISEAAKPFVQQALNARWADGDARMFYLVESRTCPDNAEGFKEELQDVEAFSSEFIGASVQECQNWALQNWFQVNFIEQDFIAIADARSAVDNTLVVQFYGRALDPEDPVEFEGFGVLPHESDTWVEWRIEPRWACWVFSDLTHGALEMSYPVYLGLKEELTDENGVFDAAEAQRLVCGSPKELLRRRRLD</sequence>
<accession>A0A2J6QXS7</accession>
<organism evidence="1 2">
    <name type="scientific">Hyaloscypha variabilis (strain UAMH 11265 / GT02V1 / F)</name>
    <name type="common">Meliniomyces variabilis</name>
    <dbReference type="NCBI Taxonomy" id="1149755"/>
    <lineage>
        <taxon>Eukaryota</taxon>
        <taxon>Fungi</taxon>
        <taxon>Dikarya</taxon>
        <taxon>Ascomycota</taxon>
        <taxon>Pezizomycotina</taxon>
        <taxon>Leotiomycetes</taxon>
        <taxon>Helotiales</taxon>
        <taxon>Hyaloscyphaceae</taxon>
        <taxon>Hyaloscypha</taxon>
        <taxon>Hyaloscypha variabilis</taxon>
    </lineage>
</organism>
<dbReference type="AlphaFoldDB" id="A0A2J6QXS7"/>
<name>A0A2J6QXS7_HYAVF</name>
<dbReference type="EMBL" id="KZ613964">
    <property type="protein sequence ID" value="PMD31073.1"/>
    <property type="molecule type" value="Genomic_DNA"/>
</dbReference>
<proteinExistence type="predicted"/>
<evidence type="ECO:0000313" key="2">
    <source>
        <dbReference type="Proteomes" id="UP000235786"/>
    </source>
</evidence>